<name>A0A067R007_ZOONE</name>
<reference evidence="2 3" key="1">
    <citation type="journal article" date="2014" name="Nat. Commun.">
        <title>Molecular traces of alternative social organization in a termite genome.</title>
        <authorList>
            <person name="Terrapon N."/>
            <person name="Li C."/>
            <person name="Robertson H.M."/>
            <person name="Ji L."/>
            <person name="Meng X."/>
            <person name="Booth W."/>
            <person name="Chen Z."/>
            <person name="Childers C.P."/>
            <person name="Glastad K.M."/>
            <person name="Gokhale K."/>
            <person name="Gowin J."/>
            <person name="Gronenberg W."/>
            <person name="Hermansen R.A."/>
            <person name="Hu H."/>
            <person name="Hunt B.G."/>
            <person name="Huylmans A.K."/>
            <person name="Khalil S.M."/>
            <person name="Mitchell R.D."/>
            <person name="Munoz-Torres M.C."/>
            <person name="Mustard J.A."/>
            <person name="Pan H."/>
            <person name="Reese J.T."/>
            <person name="Scharf M.E."/>
            <person name="Sun F."/>
            <person name="Vogel H."/>
            <person name="Xiao J."/>
            <person name="Yang W."/>
            <person name="Yang Z."/>
            <person name="Yang Z."/>
            <person name="Zhou J."/>
            <person name="Zhu J."/>
            <person name="Brent C.S."/>
            <person name="Elsik C.G."/>
            <person name="Goodisman M.A."/>
            <person name="Liberles D.A."/>
            <person name="Roe R.M."/>
            <person name="Vargo E.L."/>
            <person name="Vilcinskas A."/>
            <person name="Wang J."/>
            <person name="Bornberg-Bauer E."/>
            <person name="Korb J."/>
            <person name="Zhang G."/>
            <person name="Liebig J."/>
        </authorList>
    </citation>
    <scope>NUCLEOTIDE SEQUENCE [LARGE SCALE GENOMIC DNA]</scope>
    <source>
        <tissue evidence="2">Whole organism</tissue>
    </source>
</reference>
<dbReference type="InParanoid" id="A0A067R007"/>
<accession>A0A067R007</accession>
<dbReference type="Proteomes" id="UP000027135">
    <property type="component" value="Unassembled WGS sequence"/>
</dbReference>
<gene>
    <name evidence="2" type="ORF">L798_15384</name>
</gene>
<keyword evidence="3" id="KW-1185">Reference proteome</keyword>
<dbReference type="EMBL" id="KK853142">
    <property type="protein sequence ID" value="KDR10749.1"/>
    <property type="molecule type" value="Genomic_DNA"/>
</dbReference>
<protein>
    <submittedName>
        <fullName evidence="2">Uncharacterized protein</fullName>
    </submittedName>
</protein>
<evidence type="ECO:0000313" key="2">
    <source>
        <dbReference type="EMBL" id="KDR10749.1"/>
    </source>
</evidence>
<dbReference type="AlphaFoldDB" id="A0A067R007"/>
<sequence>MAREITVAAVDRWDHTALSRHLADDDVWQTKMEVEDGPQPHLQKQLGPTELHSRKHGMLNHHWEPTDRRTKRSQSSFPQQDLGSTYRASWKTLVRTYTYQSDQRK</sequence>
<organism evidence="2 3">
    <name type="scientific">Zootermopsis nevadensis</name>
    <name type="common">Dampwood termite</name>
    <dbReference type="NCBI Taxonomy" id="136037"/>
    <lineage>
        <taxon>Eukaryota</taxon>
        <taxon>Metazoa</taxon>
        <taxon>Ecdysozoa</taxon>
        <taxon>Arthropoda</taxon>
        <taxon>Hexapoda</taxon>
        <taxon>Insecta</taxon>
        <taxon>Pterygota</taxon>
        <taxon>Neoptera</taxon>
        <taxon>Polyneoptera</taxon>
        <taxon>Dictyoptera</taxon>
        <taxon>Blattodea</taxon>
        <taxon>Blattoidea</taxon>
        <taxon>Termitoidae</taxon>
        <taxon>Termopsidae</taxon>
        <taxon>Zootermopsis</taxon>
    </lineage>
</organism>
<feature type="region of interest" description="Disordered" evidence="1">
    <location>
        <begin position="31"/>
        <end position="81"/>
    </location>
</feature>
<evidence type="ECO:0000256" key="1">
    <source>
        <dbReference type="SAM" id="MobiDB-lite"/>
    </source>
</evidence>
<evidence type="ECO:0000313" key="3">
    <source>
        <dbReference type="Proteomes" id="UP000027135"/>
    </source>
</evidence>
<proteinExistence type="predicted"/>